<evidence type="ECO:0000259" key="5">
    <source>
        <dbReference type="SMART" id="SM01008"/>
    </source>
</evidence>
<dbReference type="InterPro" id="IPR023393">
    <property type="entry name" value="START-like_dom_sf"/>
</dbReference>
<proteinExistence type="inferred from homology"/>
<dbReference type="Pfam" id="PF20256">
    <property type="entry name" value="MoCoBD_2"/>
    <property type="match status" value="1"/>
</dbReference>
<dbReference type="InterPro" id="IPR037165">
    <property type="entry name" value="AldOxase/xan_DH_Mopterin-bd_sf"/>
</dbReference>
<protein>
    <submittedName>
        <fullName evidence="6">Carbon monoxide dehydrogenase large chain (CO dehydrogenase subunit L) (CO-DH L)</fullName>
    </submittedName>
</protein>
<dbReference type="Pfam" id="PF01799">
    <property type="entry name" value="Fer2_2"/>
    <property type="match status" value="1"/>
</dbReference>
<name>A0ABP0NZD8_9DINO</name>
<feature type="compositionally biased region" description="Low complexity" evidence="4">
    <location>
        <begin position="169"/>
        <end position="181"/>
    </location>
</feature>
<dbReference type="SUPFAM" id="SSF54665">
    <property type="entry name" value="CO dehydrogenase molybdoprotein N-domain-like"/>
    <property type="match status" value="1"/>
</dbReference>
<dbReference type="InterPro" id="IPR016208">
    <property type="entry name" value="Ald_Oxase/xanthine_DH-like"/>
</dbReference>
<feature type="region of interest" description="Disordered" evidence="4">
    <location>
        <begin position="169"/>
        <end position="197"/>
    </location>
</feature>
<dbReference type="Pfam" id="PF02738">
    <property type="entry name" value="MoCoBD_1"/>
    <property type="match status" value="1"/>
</dbReference>
<comment type="similarity">
    <text evidence="1">Belongs to the xanthine dehydrogenase family.</text>
</comment>
<dbReference type="Gene3D" id="3.30.530.20">
    <property type="match status" value="1"/>
</dbReference>
<dbReference type="InterPro" id="IPR036856">
    <property type="entry name" value="Ald_Oxase/Xan_DH_a/b_sf"/>
</dbReference>
<dbReference type="EMBL" id="CAXAMM010032057">
    <property type="protein sequence ID" value="CAK9069147.1"/>
    <property type="molecule type" value="Genomic_DNA"/>
</dbReference>
<keyword evidence="7" id="KW-1185">Reference proteome</keyword>
<evidence type="ECO:0000256" key="4">
    <source>
        <dbReference type="SAM" id="MobiDB-lite"/>
    </source>
</evidence>
<dbReference type="PIRSF" id="PIRSF000127">
    <property type="entry name" value="Xanthine_DH"/>
    <property type="match status" value="1"/>
</dbReference>
<feature type="domain" description="Aldehyde oxidase/xanthine dehydrogenase a/b hammerhead" evidence="5">
    <location>
        <begin position="371"/>
        <end position="491"/>
    </location>
</feature>
<dbReference type="Gene3D" id="3.90.1170.50">
    <property type="entry name" value="Aldehyde oxidase/xanthine dehydrogenase, a/b hammerhead"/>
    <property type="match status" value="1"/>
</dbReference>
<dbReference type="PANTHER" id="PTHR11908:SF132">
    <property type="entry name" value="ALDEHYDE OXIDASE 1-RELATED"/>
    <property type="match status" value="1"/>
</dbReference>
<evidence type="ECO:0000256" key="2">
    <source>
        <dbReference type="ARBA" id="ARBA00022505"/>
    </source>
</evidence>
<keyword evidence="3" id="KW-0560">Oxidoreductase</keyword>
<dbReference type="InterPro" id="IPR010419">
    <property type="entry name" value="CO_DH_gsu"/>
</dbReference>
<dbReference type="SUPFAM" id="SSF55961">
    <property type="entry name" value="Bet v1-like"/>
    <property type="match status" value="1"/>
</dbReference>
<dbReference type="Proteomes" id="UP001642464">
    <property type="component" value="Unassembled WGS sequence"/>
</dbReference>
<keyword evidence="2" id="KW-0500">Molybdenum</keyword>
<dbReference type="Gene3D" id="3.30.365.10">
    <property type="entry name" value="Aldehyde oxidase/xanthine dehydrogenase, molybdopterin binding domain"/>
    <property type="match status" value="4"/>
</dbReference>
<evidence type="ECO:0000313" key="7">
    <source>
        <dbReference type="Proteomes" id="UP001642464"/>
    </source>
</evidence>
<evidence type="ECO:0000256" key="1">
    <source>
        <dbReference type="ARBA" id="ARBA00006849"/>
    </source>
</evidence>
<organism evidence="6 7">
    <name type="scientific">Durusdinium trenchii</name>
    <dbReference type="NCBI Taxonomy" id="1381693"/>
    <lineage>
        <taxon>Eukaryota</taxon>
        <taxon>Sar</taxon>
        <taxon>Alveolata</taxon>
        <taxon>Dinophyceae</taxon>
        <taxon>Suessiales</taxon>
        <taxon>Symbiodiniaceae</taxon>
        <taxon>Durusdinium</taxon>
    </lineage>
</organism>
<dbReference type="SUPFAM" id="SSF47741">
    <property type="entry name" value="CO dehydrogenase ISP C-domain like"/>
    <property type="match status" value="1"/>
</dbReference>
<dbReference type="InterPro" id="IPR000674">
    <property type="entry name" value="Ald_Oxase/Xan_DH_a/b"/>
</dbReference>
<dbReference type="InterPro" id="IPR036884">
    <property type="entry name" value="2Fe-2S-bd_dom_sf"/>
</dbReference>
<dbReference type="Pfam" id="PF01315">
    <property type="entry name" value="Ald_Xan_dh_C"/>
    <property type="match status" value="1"/>
</dbReference>
<comment type="caution">
    <text evidence="6">The sequence shown here is derived from an EMBL/GenBank/DDBJ whole genome shotgun (WGS) entry which is preliminary data.</text>
</comment>
<dbReference type="InterPro" id="IPR002888">
    <property type="entry name" value="2Fe-2S-bd"/>
</dbReference>
<dbReference type="SMART" id="SM01008">
    <property type="entry name" value="Ald_Xan_dh_C"/>
    <property type="match status" value="1"/>
</dbReference>
<sequence length="1137" mass="119313">MDISGNQLIPAGREEVWRALNDPEVLKACIPGCDSLEKTSDTEMNAQVTTKIGPVKAKFKGAVTLENINPPESYTITGEGKGGVAGFAKGGADVKLSEADGGTMLEYSAKAQVGGKLAQLGSRLIDSTARKMAEDFFTKFSETVAGPPATEAESKPEAAPAAVAALDSGADAGAASQPARPVETAVSAETETPSAADDTKVFGGPMAVKACTLLAAQADGSEVVTLEGVGSADALHPVQAAFREHHGLQCGFCTPGMIMSAIDMINRYGAGNLDEATIRAELEGNICRCTGYHNIVKAIKAASDQMAGMAQAAERREDTAQTGVTAGSWRTSRAFEGPGTSGGGPDFGRKRMAIEGIGARALRKEDKRFLTGKGQYTDDMVMPGMGHAAFVRSPHAHAKVTGVDASAALAMPGVDAVLTGDQLVGDGIGNLICGWMIHSKDGTPMKMGGWRALEHEVVRHVGQAVAVVVADTAAQARDAADAVVVDYEELPAVVDPVAALEPGAPQIHPEAEGNLIYDWEIGDAAAVDAAFAGAAHVTKMEIRNNRLVPNPMEPRAALASYNDAEEHHTLYTTSQNPHVARLVLSAFYNVAPEHKLRVIAPDVGGGFGSKIYIYPEEMVCLWASKRVGRPVKWVSDRTEAFLTDAHGRDHVSEAELALDADNKIVGLRVKTIANLGAYMSLFSSAVPTYLYATLLSGQYNIPAIHANVKTVYTNTTAVDAYRGAGRPEATYLLERIMETAAREVGLSPADFRRKNFIKEFPHQTPVIMCYDAGDYDATLDAALQAADHAGFAARKAEAASRGKLRGIGISCYIEACGIAPSAAVGSLGAGVGLWESAEVRVNPVGTVEVLTGSHSHGQGHETTFAQLICERFGLDSDAVSIVHGDTDKVQFGMGTYGSRSGAVGMSAIVKALDKVEAKAKKIAAHLMEAAEGDIQIEGGELKVAGTDKKLSFTEVALAAYTGHNLPEGMEPGLKEGAFYDPSNFTFPAGTYVCEVEVDPETGKTEIISFVAADDFGNIINPMIVEGQVHGGLVQGIGQALLENAAYDESGQLLTASYMDYTMPRADDVPSFSLSTHVTECPGNPLGMKGCGEAGAIGSPPAVINAITDAIGSNDLTMPATPEKVWQLCQAQMKQAAE</sequence>
<dbReference type="SUPFAM" id="SSF56003">
    <property type="entry name" value="Molybdenum cofactor-binding domain"/>
    <property type="match status" value="1"/>
</dbReference>
<dbReference type="CDD" id="cd05018">
    <property type="entry name" value="CoxG"/>
    <property type="match status" value="1"/>
</dbReference>
<dbReference type="Pfam" id="PF06240">
    <property type="entry name" value="COXG"/>
    <property type="match status" value="1"/>
</dbReference>
<evidence type="ECO:0000313" key="6">
    <source>
        <dbReference type="EMBL" id="CAK9069147.1"/>
    </source>
</evidence>
<gene>
    <name evidence="6" type="ORF">SCF082_LOCUS34686</name>
</gene>
<accession>A0ABP0NZD8</accession>
<dbReference type="PANTHER" id="PTHR11908">
    <property type="entry name" value="XANTHINE DEHYDROGENASE"/>
    <property type="match status" value="1"/>
</dbReference>
<reference evidence="6 7" key="1">
    <citation type="submission" date="2024-02" db="EMBL/GenBank/DDBJ databases">
        <authorList>
            <person name="Chen Y."/>
            <person name="Shah S."/>
            <person name="Dougan E. K."/>
            <person name="Thang M."/>
            <person name="Chan C."/>
        </authorList>
    </citation>
    <scope>NUCLEOTIDE SEQUENCE [LARGE SCALE GENOMIC DNA]</scope>
</reference>
<evidence type="ECO:0000256" key="3">
    <source>
        <dbReference type="ARBA" id="ARBA00023002"/>
    </source>
</evidence>
<dbReference type="InterPro" id="IPR046867">
    <property type="entry name" value="AldOxase/xan_DH_MoCoBD2"/>
</dbReference>
<dbReference type="InterPro" id="IPR008274">
    <property type="entry name" value="AldOxase/xan_DH_MoCoBD1"/>
</dbReference>
<dbReference type="Gene3D" id="1.10.150.120">
    <property type="entry name" value="[2Fe-2S]-binding domain"/>
    <property type="match status" value="1"/>
</dbReference>